<evidence type="ECO:0000313" key="3">
    <source>
        <dbReference type="Proteomes" id="UP001265983"/>
    </source>
</evidence>
<proteinExistence type="predicted"/>
<organism evidence="2 3">
    <name type="scientific">Corynebacterium rouxii</name>
    <dbReference type="NCBI Taxonomy" id="2719119"/>
    <lineage>
        <taxon>Bacteria</taxon>
        <taxon>Bacillati</taxon>
        <taxon>Actinomycetota</taxon>
        <taxon>Actinomycetes</taxon>
        <taxon>Mycobacteriales</taxon>
        <taxon>Corynebacteriaceae</taxon>
        <taxon>Corynebacterium</taxon>
    </lineage>
</organism>
<dbReference type="GO" id="GO:0003677">
    <property type="term" value="F:DNA binding"/>
    <property type="evidence" value="ECO:0007669"/>
    <property type="project" value="UniProtKB-KW"/>
</dbReference>
<feature type="region of interest" description="Disordered" evidence="1">
    <location>
        <begin position="150"/>
        <end position="169"/>
    </location>
</feature>
<keyword evidence="3" id="KW-1185">Reference proteome</keyword>
<evidence type="ECO:0000256" key="1">
    <source>
        <dbReference type="SAM" id="MobiDB-lite"/>
    </source>
</evidence>
<sequence>MDFNEWLKSLPGAPTPTVAGKKAGVVSTTLIRHAAKGQTTADNVIAIARAYNVSPIDALVATGHLGADEASSARLDLRMALKGATVEELWDAMAEKIDGSRLFIEHFPRFGDLDISIDGSAPPVSPPHVMPIEDDGTVTEFNYLPEEYAADSSPDIVEERLARGEDPFD</sequence>
<accession>A0ABU3PJR0</accession>
<evidence type="ECO:0000313" key="2">
    <source>
        <dbReference type="EMBL" id="MDT9410077.1"/>
    </source>
</evidence>
<gene>
    <name evidence="2" type="ORF">P8T80_01510</name>
</gene>
<protein>
    <submittedName>
        <fullName evidence="2">DNA-binding protein</fullName>
    </submittedName>
</protein>
<dbReference type="Proteomes" id="UP001265983">
    <property type="component" value="Unassembled WGS sequence"/>
</dbReference>
<comment type="caution">
    <text evidence="2">The sequence shown here is derived from an EMBL/GenBank/DDBJ whole genome shotgun (WGS) entry which is preliminary data.</text>
</comment>
<dbReference type="EMBL" id="JARUHM010000003">
    <property type="protein sequence ID" value="MDT9410077.1"/>
    <property type="molecule type" value="Genomic_DNA"/>
</dbReference>
<feature type="compositionally biased region" description="Basic and acidic residues" evidence="1">
    <location>
        <begin position="157"/>
        <end position="169"/>
    </location>
</feature>
<keyword evidence="2" id="KW-0238">DNA-binding</keyword>
<dbReference type="RefSeq" id="WP_315643156.1">
    <property type="nucleotide sequence ID" value="NZ_JARUHM010000003.1"/>
</dbReference>
<reference evidence="2 3" key="1">
    <citation type="submission" date="2023-03" db="EMBL/GenBank/DDBJ databases">
        <title>Whole genome sequence of the first Corynebacterium rouxii strains isolated in Brazil: a recent member of Corynebacterium diphtheriae complex.</title>
        <authorList>
            <person name="Vieira V."/>
            <person name="Ramos J.N."/>
            <person name="Araujo M.R.B."/>
            <person name="Baio P.V."/>
            <person name="Sant'Anna L.O."/>
            <person name="Veras J.F.C."/>
            <person name="Vieira E.M.D."/>
            <person name="Sousa M.A.B."/>
            <person name="Camargo C.H."/>
            <person name="Sacchi C.T."/>
            <person name="Campos K.R."/>
            <person name="Santos M.B.N."/>
            <person name="Bokermann S."/>
            <person name="Alvim L.B."/>
            <person name="Santos L.S."/>
            <person name="Mattos-Guaraldi A.L."/>
        </authorList>
    </citation>
    <scope>NUCLEOTIDE SEQUENCE [LARGE SCALE GENOMIC DNA]</scope>
    <source>
        <strain evidence="2 3">70862</strain>
    </source>
</reference>
<name>A0ABU3PJR0_9CORY</name>